<dbReference type="GO" id="GO:0006508">
    <property type="term" value="P:proteolysis"/>
    <property type="evidence" value="ECO:0007669"/>
    <property type="project" value="UniProtKB-KW"/>
</dbReference>
<dbReference type="InterPro" id="IPR054740">
    <property type="entry name" value="PqqF_N_2"/>
</dbReference>
<evidence type="ECO:0000256" key="7">
    <source>
        <dbReference type="ARBA" id="ARBA00022801"/>
    </source>
</evidence>
<dbReference type="InterPro" id="IPR011249">
    <property type="entry name" value="Metalloenz_LuxS/M16"/>
</dbReference>
<evidence type="ECO:0000256" key="8">
    <source>
        <dbReference type="ARBA" id="ARBA00022833"/>
    </source>
</evidence>
<comment type="pathway">
    <text evidence="2">Cofactor biosynthesis; pyrroloquinoline quinone biosynthesis.</text>
</comment>
<feature type="domain" description="Coenzyme PQQ synthesis protein F N-terminal lobe" evidence="14">
    <location>
        <begin position="251"/>
        <end position="375"/>
    </location>
</feature>
<dbReference type="EMBL" id="HG322950">
    <property type="protein sequence ID" value="CDF84113.1"/>
    <property type="molecule type" value="Genomic_DNA"/>
</dbReference>
<dbReference type="PROSITE" id="PS00143">
    <property type="entry name" value="INSULINASE"/>
    <property type="match status" value="1"/>
</dbReference>
<dbReference type="GO" id="GO:0008270">
    <property type="term" value="F:zinc ion binding"/>
    <property type="evidence" value="ECO:0007669"/>
    <property type="project" value="InterPro"/>
</dbReference>
<comment type="similarity">
    <text evidence="3">Belongs to the peptidase M16 family.</text>
</comment>
<dbReference type="eggNOG" id="COG1025">
    <property type="taxonomic scope" value="Bacteria"/>
</dbReference>
<dbReference type="PANTHER" id="PTHR43690">
    <property type="entry name" value="NARDILYSIN"/>
    <property type="match status" value="1"/>
</dbReference>
<evidence type="ECO:0000259" key="16">
    <source>
        <dbReference type="Pfam" id="PF22456"/>
    </source>
</evidence>
<keyword evidence="9" id="KW-0884">PQQ biosynthesis</keyword>
<evidence type="ECO:0000256" key="10">
    <source>
        <dbReference type="ARBA" id="ARBA00023049"/>
    </source>
</evidence>
<evidence type="ECO:0000256" key="12">
    <source>
        <dbReference type="ARBA" id="ARBA00030977"/>
    </source>
</evidence>
<evidence type="ECO:0000256" key="11">
    <source>
        <dbReference type="ARBA" id="ARBA00024932"/>
    </source>
</evidence>
<dbReference type="InterPro" id="IPR011844">
    <property type="entry name" value="PQQ_synth_PqqF"/>
</dbReference>
<keyword evidence="6" id="KW-0479">Metal-binding</keyword>
<evidence type="ECO:0000256" key="9">
    <source>
        <dbReference type="ARBA" id="ARBA00022905"/>
    </source>
</evidence>
<evidence type="ECO:0000256" key="6">
    <source>
        <dbReference type="ARBA" id="ARBA00022723"/>
    </source>
</evidence>
<keyword evidence="10" id="KW-0482">Metalloprotease</keyword>
<dbReference type="UniPathway" id="UPA00539"/>
<dbReference type="InterPro" id="IPR054734">
    <property type="entry name" value="PqqF-like_C_4"/>
</dbReference>
<accession>A0A024HI52</accession>
<dbReference type="Pfam" id="PF22456">
    <property type="entry name" value="PqqF-like_C_4"/>
    <property type="match status" value="1"/>
</dbReference>
<feature type="domain" description="Coenzyme PQQ synthesis protein F C-terminal lobe" evidence="15">
    <location>
        <begin position="439"/>
        <end position="565"/>
    </location>
</feature>
<dbReference type="OrthoDB" id="9811314at2"/>
<evidence type="ECO:0000259" key="13">
    <source>
        <dbReference type="Pfam" id="PF00675"/>
    </source>
</evidence>
<evidence type="ECO:0000313" key="17">
    <source>
        <dbReference type="EMBL" id="CDF84113.1"/>
    </source>
</evidence>
<dbReference type="NCBIfam" id="TIGR02110">
    <property type="entry name" value="PQQ_syn_pqqF"/>
    <property type="match status" value="1"/>
</dbReference>
<dbReference type="Pfam" id="PF22454">
    <property type="entry name" value="PQQ_syn_pqqF_N_2"/>
    <property type="match status" value="1"/>
</dbReference>
<evidence type="ECO:0000256" key="2">
    <source>
        <dbReference type="ARBA" id="ARBA00004886"/>
    </source>
</evidence>
<dbReference type="SUPFAM" id="SSF63411">
    <property type="entry name" value="LuxS/MPP-like metallohydrolase"/>
    <property type="match status" value="2"/>
</dbReference>
<comment type="function">
    <text evidence="11">Required for coenzyme pyrroloquinoline quinone (PQQ) biosynthesis. It is thought that this protein is a protease that cleaves peptides bond in a small peptide (gene pqqA), providing the glutamate and tyrosine residues which are necessary for the synthesis of PQQ.</text>
</comment>
<dbReference type="PANTHER" id="PTHR43690:SF18">
    <property type="entry name" value="INSULIN-DEGRADING ENZYME-RELATED"/>
    <property type="match status" value="1"/>
</dbReference>
<proteinExistence type="inferred from homology"/>
<dbReference type="Pfam" id="PF22455">
    <property type="entry name" value="PqqF_C_3"/>
    <property type="match status" value="1"/>
</dbReference>
<dbReference type="HOGENOM" id="CLU_021089_0_0_6"/>
<keyword evidence="7 17" id="KW-0378">Hydrolase</keyword>
<protein>
    <recommendedName>
        <fullName evidence="4">Coenzyme PQQ synthesis protein F</fullName>
    </recommendedName>
    <alternativeName>
        <fullName evidence="12">Pyrroloquinoline quinone biosynthesis protein F</fullName>
    </alternativeName>
</protein>
<evidence type="ECO:0000256" key="1">
    <source>
        <dbReference type="ARBA" id="ARBA00001947"/>
    </source>
</evidence>
<dbReference type="PATRIC" id="fig|1301098.3.peg.2779"/>
<reference evidence="17 18" key="2">
    <citation type="submission" date="2014-05" db="EMBL/GenBank/DDBJ databases">
        <title>Genome sequence of the 3-chlorobenzoate degrading bacterium Pseudomonas knackmussii B13 shows multiple evidence for horizontal gene transfer.</title>
        <authorList>
            <person name="Miyazaki R."/>
            <person name="Bertelli C."/>
            <person name="Falquet L."/>
            <person name="Robinson-Rechavi M."/>
            <person name="Gharib W."/>
            <person name="Roy S."/>
            <person name="Van der Meer J.R."/>
        </authorList>
    </citation>
    <scope>NUCLEOTIDE SEQUENCE [LARGE SCALE GENOMIC DNA]</scope>
    <source>
        <strain evidence="17 18">B13</strain>
    </source>
</reference>
<evidence type="ECO:0000259" key="15">
    <source>
        <dbReference type="Pfam" id="PF22455"/>
    </source>
</evidence>
<dbReference type="GO" id="GO:0018189">
    <property type="term" value="P:pyrroloquinoline quinone biosynthetic process"/>
    <property type="evidence" value="ECO:0007669"/>
    <property type="project" value="UniProtKB-UniPathway"/>
</dbReference>
<sequence length="765" mass="82665">MSSPAQSPTRTRHARLANGMPVTLVEDPRSDRAATLVRVAAGSHDEPPAYPGLAHFLEHLAFLGGREYLDGERLMPWLQARGGRVNASTQARHTDYHFEVPGACLGDGLARLFDMLDRPLLDPAAQRSEREVLDAEYHARSTDSTTLIDAALATAVASDHPIRRFVAGRRSSLPVEEAAFQQALWQFHKRYYQPANLTLWLQGPQDLDELQALAEAHFGGWPQRPASMQELPPSLVPLTDENLSLRLPGAPRLVLGLVVDALNPAAEQTLDVLGDLLADEAPGGLMADLGERGLCDCATLRVVFRGATDALLAVTFELAEEGCEAAVEAAFNDWLAALQACPEPVRAARLPLVGLDRLEPMEQLRERARGLPAPLSSPLLPAMLVAPRIRLLVSADAEGVSTQVSGFALVIGRLPVVEPPPVDGAWRFVMPEPASEQADGRLHMRWRFAERPCRSHFLVRRRALRALAGLSRLQGVNLRIDEEGCDWTLTVAGPGDRLPGILEQALPILRQPGAAFANQGLRLLARERSASDLPIRRLLEALPSILAGPGKVEPDWAAARWDALALGVAPPESAASLGEPATCPLLPPPLHAGRHWHRVAGEGEAALLLFCPLPDRSVTCEAAWRLLARALETDFYRRLRSELNLGYALFCGFRQVAGWRGILFAVQSPHCAPDELLGHLEAFLQGAAKTLHELADSTLRVLAEALASCLAPSGPTWADQLAGVDDGHAQALSEVAGRLSRADLLAAHAELLSEQGGWCLLASDA</sequence>
<evidence type="ECO:0000256" key="5">
    <source>
        <dbReference type="ARBA" id="ARBA00022670"/>
    </source>
</evidence>
<evidence type="ECO:0000256" key="4">
    <source>
        <dbReference type="ARBA" id="ARBA00015088"/>
    </source>
</evidence>
<dbReference type="InterPro" id="IPR011765">
    <property type="entry name" value="Pept_M16_N"/>
</dbReference>
<evidence type="ECO:0000256" key="3">
    <source>
        <dbReference type="ARBA" id="ARBA00007261"/>
    </source>
</evidence>
<keyword evidence="8" id="KW-0862">Zinc</keyword>
<dbReference type="STRING" id="1301098.PKB_2766"/>
<dbReference type="RefSeq" id="WP_043252490.1">
    <property type="nucleotide sequence ID" value="NZ_HG322950.1"/>
</dbReference>
<dbReference type="Gene3D" id="3.30.830.10">
    <property type="entry name" value="Metalloenzyme, LuxS/M16 peptidase-like"/>
    <property type="match status" value="2"/>
</dbReference>
<reference evidence="17 18" key="1">
    <citation type="submission" date="2013-03" db="EMBL/GenBank/DDBJ databases">
        <authorList>
            <person name="Linke B."/>
        </authorList>
    </citation>
    <scope>NUCLEOTIDE SEQUENCE [LARGE SCALE GENOMIC DNA]</scope>
    <source>
        <strain evidence="17 18">B13</strain>
    </source>
</reference>
<keyword evidence="18" id="KW-1185">Reference proteome</keyword>
<organism evidence="17 18">
    <name type="scientific">Pseudomonas knackmussii (strain DSM 6978 / CCUG 54928 / LMG 23759 / B13)</name>
    <dbReference type="NCBI Taxonomy" id="1301098"/>
    <lineage>
        <taxon>Bacteria</taxon>
        <taxon>Pseudomonadati</taxon>
        <taxon>Pseudomonadota</taxon>
        <taxon>Gammaproteobacteria</taxon>
        <taxon>Pseudomonadales</taxon>
        <taxon>Pseudomonadaceae</taxon>
        <taxon>Pseudomonas</taxon>
    </lineage>
</organism>
<evidence type="ECO:0000259" key="14">
    <source>
        <dbReference type="Pfam" id="PF22454"/>
    </source>
</evidence>
<dbReference type="Proteomes" id="UP000025241">
    <property type="component" value="Chromosome I"/>
</dbReference>
<keyword evidence="5" id="KW-0645">Protease</keyword>
<dbReference type="InterPro" id="IPR001431">
    <property type="entry name" value="Pept_M16_Zn_BS"/>
</dbReference>
<dbReference type="KEGG" id="pkc:PKB_2766"/>
<dbReference type="AlphaFoldDB" id="A0A024HI52"/>
<evidence type="ECO:0000313" key="18">
    <source>
        <dbReference type="Proteomes" id="UP000025241"/>
    </source>
</evidence>
<comment type="cofactor">
    <cofactor evidence="1">
        <name>Zn(2+)</name>
        <dbReference type="ChEBI" id="CHEBI:29105"/>
    </cofactor>
</comment>
<dbReference type="Pfam" id="PF00675">
    <property type="entry name" value="Peptidase_M16"/>
    <property type="match status" value="1"/>
</dbReference>
<gene>
    <name evidence="17" type="primary">pqqF</name>
    <name evidence="17" type="ORF">PKB_2766</name>
</gene>
<feature type="domain" description="Peptidase M16 N-terminal" evidence="13">
    <location>
        <begin position="22"/>
        <end position="158"/>
    </location>
</feature>
<dbReference type="GO" id="GO:0004222">
    <property type="term" value="F:metalloendopeptidase activity"/>
    <property type="evidence" value="ECO:0007669"/>
    <property type="project" value="InterPro"/>
</dbReference>
<dbReference type="InterPro" id="IPR054733">
    <property type="entry name" value="PqqF_C_3"/>
</dbReference>
<dbReference type="InterPro" id="IPR050626">
    <property type="entry name" value="Peptidase_M16"/>
</dbReference>
<feature type="domain" description="Coenzyme PQQ synthesis protein F-like C-terminal lobe" evidence="16">
    <location>
        <begin position="626"/>
        <end position="711"/>
    </location>
</feature>
<name>A0A024HI52_PSEKB</name>